<accession>A0A2W5Q9A9</accession>
<gene>
    <name evidence="1" type="ORF">DI563_11030</name>
</gene>
<dbReference type="AlphaFoldDB" id="A0A2W5Q9A9"/>
<protein>
    <submittedName>
        <fullName evidence="1">Uncharacterized protein</fullName>
    </submittedName>
</protein>
<evidence type="ECO:0000313" key="2">
    <source>
        <dbReference type="Proteomes" id="UP000249135"/>
    </source>
</evidence>
<organism evidence="1 2">
    <name type="scientific">Variovorax paradoxus</name>
    <dbReference type="NCBI Taxonomy" id="34073"/>
    <lineage>
        <taxon>Bacteria</taxon>
        <taxon>Pseudomonadati</taxon>
        <taxon>Pseudomonadota</taxon>
        <taxon>Betaproteobacteria</taxon>
        <taxon>Burkholderiales</taxon>
        <taxon>Comamonadaceae</taxon>
        <taxon>Variovorax</taxon>
    </lineage>
</organism>
<dbReference type="EMBL" id="QFPP01000108">
    <property type="protein sequence ID" value="PZQ74911.1"/>
    <property type="molecule type" value="Genomic_DNA"/>
</dbReference>
<proteinExistence type="predicted"/>
<evidence type="ECO:0000313" key="1">
    <source>
        <dbReference type="EMBL" id="PZQ74911.1"/>
    </source>
</evidence>
<reference evidence="1 2" key="1">
    <citation type="submission" date="2017-08" db="EMBL/GenBank/DDBJ databases">
        <title>Infants hospitalized years apart are colonized by the same room-sourced microbial strains.</title>
        <authorList>
            <person name="Brooks B."/>
            <person name="Olm M.R."/>
            <person name="Firek B.A."/>
            <person name="Baker R."/>
            <person name="Thomas B.C."/>
            <person name="Morowitz M.J."/>
            <person name="Banfield J.F."/>
        </authorList>
    </citation>
    <scope>NUCLEOTIDE SEQUENCE [LARGE SCALE GENOMIC DNA]</scope>
    <source>
        <strain evidence="1">S2_005_003_R2_41</strain>
    </source>
</reference>
<name>A0A2W5Q9A9_VARPD</name>
<dbReference type="Proteomes" id="UP000249135">
    <property type="component" value="Unassembled WGS sequence"/>
</dbReference>
<comment type="caution">
    <text evidence="1">The sequence shown here is derived from an EMBL/GenBank/DDBJ whole genome shotgun (WGS) entry which is preliminary data.</text>
</comment>
<sequence length="132" mass="14146">MTTIYRMPNGQFTDSYQRWKDAEADHAAAQAAFDNRFGAMLSTPEGRRAAVDAFRAGAPQPMTVRIAPAAPKYQGGLSEAEVDRLAEAADTGVTNRHGAEVFPVPSRPPQVVANSLPPGMTRVNFFSGIPQG</sequence>